<accession>A0A348AQY3</accession>
<dbReference type="AlphaFoldDB" id="A0A348AQY3"/>
<dbReference type="GO" id="GO:0008168">
    <property type="term" value="F:methyltransferase activity"/>
    <property type="evidence" value="ECO:0007669"/>
    <property type="project" value="UniProtKB-UniRule"/>
</dbReference>
<dbReference type="PANTHER" id="PTHR43619">
    <property type="entry name" value="S-ADENOSYL-L-METHIONINE-DEPENDENT METHYLTRANSFERASE YKTD-RELATED"/>
    <property type="match status" value="1"/>
</dbReference>
<keyword evidence="2 4" id="KW-0489">Methyltransferase</keyword>
<dbReference type="EC" id="2.1.1.-" evidence="4"/>
<dbReference type="OrthoDB" id="9806164at2"/>
<gene>
    <name evidence="5" type="ORF">MAMMFC1_04198</name>
</gene>
<evidence type="ECO:0000256" key="4">
    <source>
        <dbReference type="RuleBase" id="RU362030"/>
    </source>
</evidence>
<keyword evidence="4" id="KW-0949">S-adenosyl-L-methionine</keyword>
<evidence type="ECO:0000313" key="6">
    <source>
        <dbReference type="Proteomes" id="UP000276437"/>
    </source>
</evidence>
<dbReference type="Gene3D" id="3.40.50.150">
    <property type="entry name" value="Vaccinia Virus protein VP39"/>
    <property type="match status" value="1"/>
</dbReference>
<evidence type="ECO:0000313" key="5">
    <source>
        <dbReference type="EMBL" id="BBB93481.1"/>
    </source>
</evidence>
<dbReference type="InterPro" id="IPR007213">
    <property type="entry name" value="Ppm1/Ppm2/Tcmp"/>
</dbReference>
<evidence type="ECO:0000256" key="2">
    <source>
        <dbReference type="ARBA" id="ARBA00022603"/>
    </source>
</evidence>
<comment type="similarity">
    <text evidence="1 4">Belongs to the UPF0677 family.</text>
</comment>
<dbReference type="InterPro" id="IPR011610">
    <property type="entry name" value="SAM_mthyl_Trfase_ML2640-like"/>
</dbReference>
<dbReference type="KEGG" id="mana:MAMMFC1_04198"/>
<name>A0A348AQY3_9FIRM</name>
<dbReference type="InterPro" id="IPR029063">
    <property type="entry name" value="SAM-dependent_MTases_sf"/>
</dbReference>
<proteinExistence type="inferred from homology"/>
<dbReference type="Proteomes" id="UP000276437">
    <property type="component" value="Chromosome"/>
</dbReference>
<evidence type="ECO:0000256" key="3">
    <source>
        <dbReference type="ARBA" id="ARBA00022679"/>
    </source>
</evidence>
<dbReference type="EMBL" id="AP018449">
    <property type="protein sequence ID" value="BBB93481.1"/>
    <property type="molecule type" value="Genomic_DNA"/>
</dbReference>
<comment type="function">
    <text evidence="4">Exhibits S-adenosyl-L-methionine-dependent methyltransferase activity.</text>
</comment>
<dbReference type="NCBIfam" id="TIGR00027">
    <property type="entry name" value="mthyl_TIGR00027"/>
    <property type="match status" value="1"/>
</dbReference>
<evidence type="ECO:0000256" key="1">
    <source>
        <dbReference type="ARBA" id="ARBA00008138"/>
    </source>
</evidence>
<organism evidence="5 6">
    <name type="scientific">Methylomusa anaerophila</name>
    <dbReference type="NCBI Taxonomy" id="1930071"/>
    <lineage>
        <taxon>Bacteria</taxon>
        <taxon>Bacillati</taxon>
        <taxon>Bacillota</taxon>
        <taxon>Negativicutes</taxon>
        <taxon>Selenomonadales</taxon>
        <taxon>Sporomusaceae</taxon>
        <taxon>Methylomusa</taxon>
    </lineage>
</organism>
<dbReference type="PANTHER" id="PTHR43619:SF2">
    <property type="entry name" value="S-ADENOSYL-L-METHIONINE-DEPENDENT METHYLTRANSFERASES SUPERFAMILY PROTEIN"/>
    <property type="match status" value="1"/>
</dbReference>
<keyword evidence="6" id="KW-1185">Reference proteome</keyword>
<reference evidence="5 6" key="1">
    <citation type="journal article" date="2018" name="Int. J. Syst. Evol. Microbiol.">
        <title>Methylomusa anaerophila gen. nov., sp. nov., an anaerobic methanol-utilizing bacterium isolated from a microbial fuel cell.</title>
        <authorList>
            <person name="Amano N."/>
            <person name="Yamamuro A."/>
            <person name="Miyahara M."/>
            <person name="Kouzuma A."/>
            <person name="Abe T."/>
            <person name="Watanabe K."/>
        </authorList>
    </citation>
    <scope>NUCLEOTIDE SEQUENCE [LARGE SCALE GENOMIC DNA]</scope>
    <source>
        <strain evidence="5 6">MMFC1</strain>
    </source>
</reference>
<dbReference type="RefSeq" id="WP_126310295.1">
    <property type="nucleotide sequence ID" value="NZ_AP018449.1"/>
</dbReference>
<keyword evidence="3 5" id="KW-0808">Transferase</keyword>
<dbReference type="SUPFAM" id="SSF53335">
    <property type="entry name" value="S-adenosyl-L-methionine-dependent methyltransferases"/>
    <property type="match status" value="1"/>
</dbReference>
<dbReference type="Pfam" id="PF04072">
    <property type="entry name" value="LCM"/>
    <property type="match status" value="1"/>
</dbReference>
<protein>
    <recommendedName>
        <fullName evidence="4">S-adenosyl-L-methionine-dependent methyltransferase</fullName>
        <ecNumber evidence="4">2.1.1.-</ecNumber>
    </recommendedName>
</protein>
<sequence>MANKKSGQTAFNVAAIRLIEQYQSKDLRLFTDPVIKNLFNWPNRFLLGFKIIRDWLIRFSDKQTKGIYGSNICRTRYIDDSLQSAIENGIEQVVILGAGLDTRPYRILGRDQIKFFEVDMPSVQDYKKKKVESYLGSLPDNVVFIPIDFNSQTLDEVFAGKGLDFSKPVVFIWEGVTPYITEKAVGNTLQFISKNSPGSIVIFTYILKTVIEKKSDIDGVNDLVKYLEKYGVIWYFGLDPLNVAEFLKQFSLKLIEDVGASYYRENYLKPLGRRLDVSEIERIAYATVI</sequence>
<dbReference type="GO" id="GO:0032259">
    <property type="term" value="P:methylation"/>
    <property type="evidence" value="ECO:0007669"/>
    <property type="project" value="UniProtKB-KW"/>
</dbReference>